<gene>
    <name evidence="1" type="ORF">BR63_01320</name>
</gene>
<dbReference type="Proteomes" id="UP000515847">
    <property type="component" value="Chromosome"/>
</dbReference>
<name>A0A7G6DZ25_THEFR</name>
<evidence type="ECO:0008006" key="3">
    <source>
        <dbReference type="Google" id="ProtNLM"/>
    </source>
</evidence>
<sequence length="544" mass="62269">MSELKNTSKIYTFYRSPSPEDPYLNPGRHGSIIDCFDHHCNTYHTVNSAGEVDFYFLLPGDSDIENLLEEDEELDLLIEHPGGLELVISYPDDRGNIRGCYLFSLSDPMHSYSLKWLVTNKRLNIYYIVLYEGEYVCTGVKCVYLPEIVCYELLRYLEGKKPLLFPKFHNHSLSDEVLTEERLRREAWGFYLDYTGMKSRIGSSTDAEEIISRHILHGLACLQRSRRPKIKEDMLIFWVGRKISLNPHDIPSEYYSVYLSGDLLSGHASRDPVRHVMEEVLGEIPEYRGSSWVCPVAEEGVPLVVIRNNHLYRLELSPNFYNSAHLIFQECSLPHTGYQSYYQEVLSTGKYNRSNAKIYTFPDKSRDKGVQTLDEVKPFSRGDLLNIIEEGREENLSRIFATLPQVPGKDMDEIVVSICEKFKKKAEPYFLAFLDVSAFPLKAAAIMGVGILESVKAIPNLIEIMKGPAREAVYAKYALGMIGDPAFPFVEPLLRDRKMDIRIRAIETLSLIGTREAYAAIENMQKDRSAKVEQVRKRVLTPLS</sequence>
<protein>
    <recommendedName>
        <fullName evidence="3">HEAT repeat domain-containing protein</fullName>
    </recommendedName>
</protein>
<keyword evidence="2" id="KW-1185">Reference proteome</keyword>
<dbReference type="EMBL" id="CP045798">
    <property type="protein sequence ID" value="QNB45079.1"/>
    <property type="molecule type" value="Genomic_DNA"/>
</dbReference>
<evidence type="ECO:0000313" key="1">
    <source>
        <dbReference type="EMBL" id="QNB45079.1"/>
    </source>
</evidence>
<dbReference type="RefSeq" id="WP_034422898.1">
    <property type="nucleotide sequence ID" value="NZ_CP045798.1"/>
</dbReference>
<dbReference type="InterPro" id="IPR016024">
    <property type="entry name" value="ARM-type_fold"/>
</dbReference>
<organism evidence="1 2">
    <name type="scientific">Thermanaerosceptrum fracticalcis</name>
    <dbReference type="NCBI Taxonomy" id="1712410"/>
    <lineage>
        <taxon>Bacteria</taxon>
        <taxon>Bacillati</taxon>
        <taxon>Bacillota</taxon>
        <taxon>Clostridia</taxon>
        <taxon>Eubacteriales</taxon>
        <taxon>Peptococcaceae</taxon>
        <taxon>Thermanaerosceptrum</taxon>
    </lineage>
</organism>
<dbReference type="SUPFAM" id="SSF48371">
    <property type="entry name" value="ARM repeat"/>
    <property type="match status" value="1"/>
</dbReference>
<dbReference type="KEGG" id="tfr:BR63_01320"/>
<dbReference type="Gene3D" id="1.25.10.10">
    <property type="entry name" value="Leucine-rich Repeat Variant"/>
    <property type="match status" value="1"/>
</dbReference>
<dbReference type="AlphaFoldDB" id="A0A7G6DZ25"/>
<dbReference type="InterPro" id="IPR011989">
    <property type="entry name" value="ARM-like"/>
</dbReference>
<accession>A0A7G6DZ25</accession>
<reference evidence="1 2" key="1">
    <citation type="journal article" date="2019" name="Front. Microbiol.">
        <title>Thermoanaerosceptrum fracticalcis gen. nov. sp. nov., a Novel Fumarate-Fermenting Microorganism From a Deep Fractured Carbonate Aquifer of the US Great Basin.</title>
        <authorList>
            <person name="Hamilton-Brehm S.D."/>
            <person name="Stewart L.E."/>
            <person name="Zavarin M."/>
            <person name="Caldwell M."/>
            <person name="Lawson P.A."/>
            <person name="Onstott T.C."/>
            <person name="Grzymski J."/>
            <person name="Neveux I."/>
            <person name="Lollar B.S."/>
            <person name="Russell C.E."/>
            <person name="Moser D.P."/>
        </authorList>
    </citation>
    <scope>NUCLEOTIDE SEQUENCE [LARGE SCALE GENOMIC DNA]</scope>
    <source>
        <strain evidence="1 2">DRI-13</strain>
    </source>
</reference>
<proteinExistence type="predicted"/>
<evidence type="ECO:0000313" key="2">
    <source>
        <dbReference type="Proteomes" id="UP000515847"/>
    </source>
</evidence>